<dbReference type="PANTHER" id="PTHR46412">
    <property type="entry name" value="BES1-INTERACTING MYC-LIKE PROTEIN"/>
    <property type="match status" value="1"/>
</dbReference>
<feature type="compositionally biased region" description="Polar residues" evidence="5">
    <location>
        <begin position="48"/>
        <end position="57"/>
    </location>
</feature>
<dbReference type="OrthoDB" id="690068at2759"/>
<dbReference type="SUPFAM" id="SSF47459">
    <property type="entry name" value="HLH, helix-loop-helix DNA-binding domain"/>
    <property type="match status" value="1"/>
</dbReference>
<comment type="caution">
    <text evidence="7">The sequence shown here is derived from an EMBL/GenBank/DDBJ whole genome shotgun (WGS) entry which is preliminary data.</text>
</comment>
<keyword evidence="2" id="KW-0805">Transcription regulation</keyword>
<organism evidence="7 8">
    <name type="scientific">Capsicum baccatum</name>
    <name type="common">Peruvian pepper</name>
    <dbReference type="NCBI Taxonomy" id="33114"/>
    <lineage>
        <taxon>Eukaryota</taxon>
        <taxon>Viridiplantae</taxon>
        <taxon>Streptophyta</taxon>
        <taxon>Embryophyta</taxon>
        <taxon>Tracheophyta</taxon>
        <taxon>Spermatophyta</taxon>
        <taxon>Magnoliopsida</taxon>
        <taxon>eudicotyledons</taxon>
        <taxon>Gunneridae</taxon>
        <taxon>Pentapetalae</taxon>
        <taxon>asterids</taxon>
        <taxon>lamiids</taxon>
        <taxon>Solanales</taxon>
        <taxon>Solanaceae</taxon>
        <taxon>Solanoideae</taxon>
        <taxon>Capsiceae</taxon>
        <taxon>Capsicum</taxon>
    </lineage>
</organism>
<reference evidence="8" key="2">
    <citation type="journal article" date="2017" name="J. Anim. Genet.">
        <title>Multiple reference genome sequences of hot pepper reveal the massive evolution of plant disease resistance genes by retroduplication.</title>
        <authorList>
            <person name="Kim S."/>
            <person name="Park J."/>
            <person name="Yeom S.-I."/>
            <person name="Kim Y.-M."/>
            <person name="Seo E."/>
            <person name="Kim K.-T."/>
            <person name="Kim M.-S."/>
            <person name="Lee J.M."/>
            <person name="Cheong K."/>
            <person name="Shin H.-S."/>
            <person name="Kim S.-B."/>
            <person name="Han K."/>
            <person name="Lee J."/>
            <person name="Park M."/>
            <person name="Lee H.-A."/>
            <person name="Lee H.-Y."/>
            <person name="Lee Y."/>
            <person name="Oh S."/>
            <person name="Lee J.H."/>
            <person name="Choi E."/>
            <person name="Choi E."/>
            <person name="Lee S.E."/>
            <person name="Jeon J."/>
            <person name="Kim H."/>
            <person name="Choi G."/>
            <person name="Song H."/>
            <person name="Lee J."/>
            <person name="Lee S.-C."/>
            <person name="Kwon J.-K."/>
            <person name="Lee H.-Y."/>
            <person name="Koo N."/>
            <person name="Hong Y."/>
            <person name="Kim R.W."/>
            <person name="Kang W.-H."/>
            <person name="Huh J.H."/>
            <person name="Kang B.-C."/>
            <person name="Yang T.-J."/>
            <person name="Lee Y.-H."/>
            <person name="Bennetzen J.L."/>
            <person name="Choi D."/>
        </authorList>
    </citation>
    <scope>NUCLEOTIDE SEQUENCE [LARGE SCALE GENOMIC DNA]</scope>
    <source>
        <strain evidence="8">cv. PBC81</strain>
    </source>
</reference>
<keyword evidence="4" id="KW-0539">Nucleus</keyword>
<feature type="region of interest" description="Disordered" evidence="5">
    <location>
        <begin position="25"/>
        <end position="61"/>
    </location>
</feature>
<dbReference type="Gene3D" id="4.10.280.10">
    <property type="entry name" value="Helix-loop-helix DNA-binding domain"/>
    <property type="match status" value="1"/>
</dbReference>
<keyword evidence="8" id="KW-1185">Reference proteome</keyword>
<evidence type="ECO:0000256" key="1">
    <source>
        <dbReference type="ARBA" id="ARBA00004123"/>
    </source>
</evidence>
<name>A0A2G2VKR7_CAPBA</name>
<dbReference type="PANTHER" id="PTHR46412:SF10">
    <property type="entry name" value="BHLH DOMAIN-CONTAINING PROTEIN"/>
    <property type="match status" value="1"/>
</dbReference>
<dbReference type="InterPro" id="IPR044295">
    <property type="entry name" value="BIM1/2/3"/>
</dbReference>
<accession>A0A2G2VKR7</accession>
<evidence type="ECO:0000259" key="6">
    <source>
        <dbReference type="PROSITE" id="PS50888"/>
    </source>
</evidence>
<dbReference type="InterPro" id="IPR036638">
    <property type="entry name" value="HLH_DNA-bd_sf"/>
</dbReference>
<reference evidence="7 8" key="1">
    <citation type="journal article" date="2017" name="Genome Biol.">
        <title>New reference genome sequences of hot pepper reveal the massive evolution of plant disease-resistance genes by retroduplication.</title>
        <authorList>
            <person name="Kim S."/>
            <person name="Park J."/>
            <person name="Yeom S.I."/>
            <person name="Kim Y.M."/>
            <person name="Seo E."/>
            <person name="Kim K.T."/>
            <person name="Kim M.S."/>
            <person name="Lee J.M."/>
            <person name="Cheong K."/>
            <person name="Shin H.S."/>
            <person name="Kim S.B."/>
            <person name="Han K."/>
            <person name="Lee J."/>
            <person name="Park M."/>
            <person name="Lee H.A."/>
            <person name="Lee H.Y."/>
            <person name="Lee Y."/>
            <person name="Oh S."/>
            <person name="Lee J.H."/>
            <person name="Choi E."/>
            <person name="Choi E."/>
            <person name="Lee S.E."/>
            <person name="Jeon J."/>
            <person name="Kim H."/>
            <person name="Choi G."/>
            <person name="Song H."/>
            <person name="Lee J."/>
            <person name="Lee S.C."/>
            <person name="Kwon J.K."/>
            <person name="Lee H.Y."/>
            <person name="Koo N."/>
            <person name="Hong Y."/>
            <person name="Kim R.W."/>
            <person name="Kang W.H."/>
            <person name="Huh J.H."/>
            <person name="Kang B.C."/>
            <person name="Yang T.J."/>
            <person name="Lee Y.H."/>
            <person name="Bennetzen J.L."/>
            <person name="Choi D."/>
        </authorList>
    </citation>
    <scope>NUCLEOTIDE SEQUENCE [LARGE SCALE GENOMIC DNA]</scope>
    <source>
        <strain evidence="8">cv. PBC81</strain>
    </source>
</reference>
<proteinExistence type="predicted"/>
<dbReference type="InterPro" id="IPR011598">
    <property type="entry name" value="bHLH_dom"/>
</dbReference>
<evidence type="ECO:0000256" key="4">
    <source>
        <dbReference type="ARBA" id="ARBA00023242"/>
    </source>
</evidence>
<dbReference type="GO" id="GO:0005634">
    <property type="term" value="C:nucleus"/>
    <property type="evidence" value="ECO:0007669"/>
    <property type="project" value="UniProtKB-SubCell"/>
</dbReference>
<dbReference type="EMBL" id="MLFT02000011">
    <property type="protein sequence ID" value="PHT33576.1"/>
    <property type="molecule type" value="Genomic_DNA"/>
</dbReference>
<feature type="region of interest" description="Disordered" evidence="5">
    <location>
        <begin position="312"/>
        <end position="355"/>
    </location>
</feature>
<evidence type="ECO:0000313" key="8">
    <source>
        <dbReference type="Proteomes" id="UP000224567"/>
    </source>
</evidence>
<dbReference type="CDD" id="cd11453">
    <property type="entry name" value="bHLH_AtBIM_like"/>
    <property type="match status" value="1"/>
</dbReference>
<evidence type="ECO:0000256" key="2">
    <source>
        <dbReference type="ARBA" id="ARBA00023015"/>
    </source>
</evidence>
<dbReference type="AlphaFoldDB" id="A0A2G2VKR7"/>
<evidence type="ECO:0000256" key="3">
    <source>
        <dbReference type="ARBA" id="ARBA00023163"/>
    </source>
</evidence>
<feature type="domain" description="BHLH" evidence="6">
    <location>
        <begin position="70"/>
        <end position="120"/>
    </location>
</feature>
<keyword evidence="3" id="KW-0804">Transcription</keyword>
<dbReference type="Proteomes" id="UP000224567">
    <property type="component" value="Unassembled WGS sequence"/>
</dbReference>
<evidence type="ECO:0000313" key="7">
    <source>
        <dbReference type="EMBL" id="PHT33576.1"/>
    </source>
</evidence>
<feature type="compositionally biased region" description="Acidic residues" evidence="5">
    <location>
        <begin position="333"/>
        <end position="346"/>
    </location>
</feature>
<comment type="subcellular location">
    <subcellularLocation>
        <location evidence="1">Nucleus</location>
    </subcellularLocation>
</comment>
<dbReference type="Pfam" id="PF00010">
    <property type="entry name" value="HLH"/>
    <property type="match status" value="1"/>
</dbReference>
<dbReference type="SMART" id="SM00353">
    <property type="entry name" value="HLH"/>
    <property type="match status" value="1"/>
</dbReference>
<dbReference type="GO" id="GO:0003700">
    <property type="term" value="F:DNA-binding transcription factor activity"/>
    <property type="evidence" value="ECO:0007669"/>
    <property type="project" value="InterPro"/>
</dbReference>
<dbReference type="GO" id="GO:0046983">
    <property type="term" value="F:protein dimerization activity"/>
    <property type="evidence" value="ECO:0007669"/>
    <property type="project" value="InterPro"/>
</dbReference>
<evidence type="ECO:0000256" key="5">
    <source>
        <dbReference type="SAM" id="MobiDB-lite"/>
    </source>
</evidence>
<protein>
    <recommendedName>
        <fullName evidence="6">BHLH domain-containing protein</fullName>
    </recommendedName>
</protein>
<gene>
    <name evidence="7" type="ORF">CQW23_25376</name>
</gene>
<sequence>MNELIYCFNLVGFFNLCRKSFKKKKKMKSGKSHHEEEEENEYDVGSNRDATPSSNRTKVADGKNIDKANAIWSKHSETEKRRRSKINERFQTLRNLMPQTEQKRDNASFLLEVIQYVQYLQETVQKYEGSNKPLSSAPSKFMPWRNSQWRAQSFPANPQALKNGTDAGPTFSGWFDENLLTETSSMQENQHNPLESHPGVDVSYRSMDIEKDVVSSPIATSMPIPTTMPVPVQSHSAFSDLLPTLASDEWPSAANALNNQEFMIKDGTISISNTYSIALLDSFTQALETSCLDLSQTTLSVQIKIGKQPFKGMGLGPSVSKDTENPPPAGDQFMEEFQDTNNDEELERAQKRLKK</sequence>
<dbReference type="PROSITE" id="PS50888">
    <property type="entry name" value="BHLH"/>
    <property type="match status" value="1"/>
</dbReference>
<dbReference type="GO" id="GO:0006351">
    <property type="term" value="P:DNA-templated transcription"/>
    <property type="evidence" value="ECO:0007669"/>
    <property type="project" value="InterPro"/>
</dbReference>